<dbReference type="Gene3D" id="3.90.220.20">
    <property type="entry name" value="DNA methylase specificity domains"/>
    <property type="match status" value="1"/>
</dbReference>
<evidence type="ECO:0000313" key="6">
    <source>
        <dbReference type="EMBL" id="RGI66261.1"/>
    </source>
</evidence>
<sequence>MLANIKNGLIDKELPYLKSIDKKNDKYCLSNHCLILSKNGYPYKIAVAEVKEGQRILGNGNLYIIELDEEKADPYYLAAFFGSEQGTAALKSITVGATIPNIGVEQLTKLVIPIPPIEKQKEIADKYKTVKDEITMLQLKLEKAKNRMAHIIEEGGI</sequence>
<accession>A0A3E4E6U2</accession>
<name>A0A3E4E6U2_9FIRM</name>
<dbReference type="EMBL" id="QSOB01000020">
    <property type="protein sequence ID" value="RGI66261.1"/>
    <property type="molecule type" value="Genomic_DNA"/>
</dbReference>
<evidence type="ECO:0000256" key="4">
    <source>
        <dbReference type="SAM" id="Coils"/>
    </source>
</evidence>
<dbReference type="PANTHER" id="PTHR30408">
    <property type="entry name" value="TYPE-1 RESTRICTION ENZYME ECOKI SPECIFICITY PROTEIN"/>
    <property type="match status" value="1"/>
</dbReference>
<comment type="caution">
    <text evidence="6">The sequence shown here is derived from an EMBL/GenBank/DDBJ whole genome shotgun (WGS) entry which is preliminary data.</text>
</comment>
<feature type="domain" description="Type I restriction modification DNA specificity" evidence="5">
    <location>
        <begin position="17"/>
        <end position="138"/>
    </location>
</feature>
<evidence type="ECO:0000256" key="2">
    <source>
        <dbReference type="ARBA" id="ARBA00022747"/>
    </source>
</evidence>
<protein>
    <recommendedName>
        <fullName evidence="5">Type I restriction modification DNA specificity domain-containing protein</fullName>
    </recommendedName>
</protein>
<proteinExistence type="inferred from homology"/>
<keyword evidence="2" id="KW-0680">Restriction system</keyword>
<keyword evidence="4" id="KW-0175">Coiled coil</keyword>
<evidence type="ECO:0000259" key="5">
    <source>
        <dbReference type="Pfam" id="PF01420"/>
    </source>
</evidence>
<dbReference type="InterPro" id="IPR044946">
    <property type="entry name" value="Restrct_endonuc_typeI_TRD_sf"/>
</dbReference>
<evidence type="ECO:0000313" key="7">
    <source>
        <dbReference type="Proteomes" id="UP000260642"/>
    </source>
</evidence>
<dbReference type="InterPro" id="IPR052021">
    <property type="entry name" value="Type-I_RS_S_subunit"/>
</dbReference>
<dbReference type="GO" id="GO:0003677">
    <property type="term" value="F:DNA binding"/>
    <property type="evidence" value="ECO:0007669"/>
    <property type="project" value="UniProtKB-KW"/>
</dbReference>
<dbReference type="Proteomes" id="UP000260642">
    <property type="component" value="Unassembled WGS sequence"/>
</dbReference>
<comment type="similarity">
    <text evidence="1">Belongs to the type-I restriction system S methylase family.</text>
</comment>
<keyword evidence="3" id="KW-0238">DNA-binding</keyword>
<evidence type="ECO:0000256" key="3">
    <source>
        <dbReference type="ARBA" id="ARBA00023125"/>
    </source>
</evidence>
<dbReference type="Pfam" id="PF01420">
    <property type="entry name" value="Methylase_S"/>
    <property type="match status" value="1"/>
</dbReference>
<organism evidence="6 7">
    <name type="scientific">Agathobacter rectalis</name>
    <dbReference type="NCBI Taxonomy" id="39491"/>
    <lineage>
        <taxon>Bacteria</taxon>
        <taxon>Bacillati</taxon>
        <taxon>Bacillota</taxon>
        <taxon>Clostridia</taxon>
        <taxon>Lachnospirales</taxon>
        <taxon>Lachnospiraceae</taxon>
        <taxon>Agathobacter</taxon>
    </lineage>
</organism>
<reference evidence="6 7" key="1">
    <citation type="submission" date="2018-08" db="EMBL/GenBank/DDBJ databases">
        <title>A genome reference for cultivated species of the human gut microbiota.</title>
        <authorList>
            <person name="Zou Y."/>
            <person name="Xue W."/>
            <person name="Luo G."/>
        </authorList>
    </citation>
    <scope>NUCLEOTIDE SEQUENCE [LARGE SCALE GENOMIC DNA]</scope>
    <source>
        <strain evidence="6 7">TM10-3</strain>
    </source>
</reference>
<dbReference type="PANTHER" id="PTHR30408:SF12">
    <property type="entry name" value="TYPE I RESTRICTION ENZYME MJAVIII SPECIFICITY SUBUNIT"/>
    <property type="match status" value="1"/>
</dbReference>
<dbReference type="InterPro" id="IPR000055">
    <property type="entry name" value="Restrct_endonuc_typeI_TRD"/>
</dbReference>
<dbReference type="GO" id="GO:0009307">
    <property type="term" value="P:DNA restriction-modification system"/>
    <property type="evidence" value="ECO:0007669"/>
    <property type="project" value="UniProtKB-KW"/>
</dbReference>
<gene>
    <name evidence="6" type="ORF">DXD95_12275</name>
</gene>
<dbReference type="SUPFAM" id="SSF116734">
    <property type="entry name" value="DNA methylase specificity domain"/>
    <property type="match status" value="1"/>
</dbReference>
<dbReference type="AlphaFoldDB" id="A0A3E4E6U2"/>
<feature type="coiled-coil region" evidence="4">
    <location>
        <begin position="127"/>
        <end position="154"/>
    </location>
</feature>
<dbReference type="RefSeq" id="WP_117482924.1">
    <property type="nucleotide sequence ID" value="NZ_JBBNNI010000004.1"/>
</dbReference>
<evidence type="ECO:0000256" key="1">
    <source>
        <dbReference type="ARBA" id="ARBA00010923"/>
    </source>
</evidence>